<dbReference type="InterPro" id="IPR017871">
    <property type="entry name" value="ABC_transporter-like_CS"/>
</dbReference>
<dbReference type="PROSITE" id="PS00211">
    <property type="entry name" value="ABC_TRANSPORTER_1"/>
    <property type="match status" value="1"/>
</dbReference>
<dbReference type="SMART" id="SM00382">
    <property type="entry name" value="AAA"/>
    <property type="match status" value="1"/>
</dbReference>
<dbReference type="GO" id="GO:0016887">
    <property type="term" value="F:ATP hydrolysis activity"/>
    <property type="evidence" value="ECO:0007669"/>
    <property type="project" value="InterPro"/>
</dbReference>
<feature type="domain" description="ABC transporter" evidence="5">
    <location>
        <begin position="5"/>
        <end position="237"/>
    </location>
</feature>
<dbReference type="InterPro" id="IPR003439">
    <property type="entry name" value="ABC_transporter-like_ATP-bd"/>
</dbReference>
<gene>
    <name evidence="6" type="ORF">SG35_022325</name>
</gene>
<evidence type="ECO:0000256" key="3">
    <source>
        <dbReference type="ARBA" id="ARBA00022741"/>
    </source>
</evidence>
<dbReference type="Proteomes" id="UP000032568">
    <property type="component" value="Chromosome"/>
</dbReference>
<keyword evidence="2" id="KW-0813">Transport</keyword>
<dbReference type="CDD" id="cd03214">
    <property type="entry name" value="ABC_Iron-Siderophores_B12_Hemin"/>
    <property type="match status" value="1"/>
</dbReference>
<dbReference type="Gene3D" id="3.40.50.300">
    <property type="entry name" value="P-loop containing nucleotide triphosphate hydrolases"/>
    <property type="match status" value="1"/>
</dbReference>
<reference evidence="6 7" key="2">
    <citation type="journal article" date="2022" name="Mar. Drugs">
        <title>Bioassay-Guided Fractionation Leads to the Detection of Cholic Acid Generated by the Rare Thalassomonas sp.</title>
        <authorList>
            <person name="Pheiffer F."/>
            <person name="Schneider Y.K."/>
            <person name="Hansen E.H."/>
            <person name="Andersen J.H."/>
            <person name="Isaksson J."/>
            <person name="Busche T."/>
            <person name="R C."/>
            <person name="Kalinowski J."/>
            <person name="Zyl L.V."/>
            <person name="Trindade M."/>
        </authorList>
    </citation>
    <scope>NUCLEOTIDE SEQUENCE [LARGE SCALE GENOMIC DNA]</scope>
    <source>
        <strain evidence="6 7">A5K-106</strain>
    </source>
</reference>
<dbReference type="PROSITE" id="PS50893">
    <property type="entry name" value="ABC_TRANSPORTER_2"/>
    <property type="match status" value="1"/>
</dbReference>
<evidence type="ECO:0000256" key="4">
    <source>
        <dbReference type="ARBA" id="ARBA00022840"/>
    </source>
</evidence>
<dbReference type="KEGG" id="tact:SG35_022325"/>
<keyword evidence="3" id="KW-0547">Nucleotide-binding</keyword>
<organism evidence="6 7">
    <name type="scientific">Thalassomonas actiniarum</name>
    <dbReference type="NCBI Taxonomy" id="485447"/>
    <lineage>
        <taxon>Bacteria</taxon>
        <taxon>Pseudomonadati</taxon>
        <taxon>Pseudomonadota</taxon>
        <taxon>Gammaproteobacteria</taxon>
        <taxon>Alteromonadales</taxon>
        <taxon>Colwelliaceae</taxon>
        <taxon>Thalassomonas</taxon>
    </lineage>
</organism>
<protein>
    <submittedName>
        <fullName evidence="6">ABC transporter ATP-binding protein</fullName>
    </submittedName>
</protein>
<dbReference type="EMBL" id="CP059735">
    <property type="protein sequence ID" value="WDD97991.1"/>
    <property type="molecule type" value="Genomic_DNA"/>
</dbReference>
<dbReference type="GO" id="GO:0005524">
    <property type="term" value="F:ATP binding"/>
    <property type="evidence" value="ECO:0007669"/>
    <property type="project" value="UniProtKB-KW"/>
</dbReference>
<evidence type="ECO:0000313" key="6">
    <source>
        <dbReference type="EMBL" id="WDD97991.1"/>
    </source>
</evidence>
<dbReference type="InterPro" id="IPR027417">
    <property type="entry name" value="P-loop_NTPase"/>
</dbReference>
<evidence type="ECO:0000256" key="2">
    <source>
        <dbReference type="ARBA" id="ARBA00022448"/>
    </source>
</evidence>
<dbReference type="SUPFAM" id="SSF52540">
    <property type="entry name" value="P-loop containing nucleoside triphosphate hydrolases"/>
    <property type="match status" value="1"/>
</dbReference>
<comment type="similarity">
    <text evidence="1">Belongs to the ABC transporter superfamily.</text>
</comment>
<keyword evidence="7" id="KW-1185">Reference proteome</keyword>
<dbReference type="PANTHER" id="PTHR42794:SF2">
    <property type="entry name" value="ABC TRANSPORTER ATP-BINDING PROTEIN"/>
    <property type="match status" value="1"/>
</dbReference>
<keyword evidence="4 6" id="KW-0067">ATP-binding</keyword>
<name>A0AAE9YR02_9GAMM</name>
<accession>A0AAE9YR02</accession>
<dbReference type="PANTHER" id="PTHR42794">
    <property type="entry name" value="HEMIN IMPORT ATP-BINDING PROTEIN HMUV"/>
    <property type="match status" value="1"/>
</dbReference>
<proteinExistence type="inferred from homology"/>
<dbReference type="FunFam" id="3.40.50.300:FF:000134">
    <property type="entry name" value="Iron-enterobactin ABC transporter ATP-binding protein"/>
    <property type="match status" value="1"/>
</dbReference>
<dbReference type="AlphaFoldDB" id="A0AAE9YR02"/>
<evidence type="ECO:0000256" key="1">
    <source>
        <dbReference type="ARBA" id="ARBA00005417"/>
    </source>
</evidence>
<evidence type="ECO:0000259" key="5">
    <source>
        <dbReference type="PROSITE" id="PS50893"/>
    </source>
</evidence>
<sequence length="270" mass="29787">MPALINLDKLGWAVGDKHILKDISLAVDKGEVLGIIGPNGAGKTSLLNCLLNQQKDFTGSVNFKGKNISTYAPRELAKSFALVAQKTAPVFNLSVSDIVRMGLLPHKTLFSLDNDFDKHQIELALEKVGLANKIHDAFNTLSGGEQQRVLIARALVQRAEVLVLDEPTNHLDVYYQHQILDLVKNLNITVVMTVHDLNLAAQYCRRLLLLDQGQVIADGPPEKVLGSSLLTQVFRLNCQQELDPVTGKTRVYFHLPKHSTKARNTGEANQ</sequence>
<dbReference type="Pfam" id="PF00005">
    <property type="entry name" value="ABC_tran"/>
    <property type="match status" value="1"/>
</dbReference>
<dbReference type="InterPro" id="IPR003593">
    <property type="entry name" value="AAA+_ATPase"/>
</dbReference>
<reference evidence="6 7" key="1">
    <citation type="journal article" date="2015" name="Genome Announc.">
        <title>Draft Genome Sequences of Marine Isolates of Thalassomonas viridans and Thalassomonas actiniarum.</title>
        <authorList>
            <person name="Olonade I."/>
            <person name="van Zyl L.J."/>
            <person name="Trindade M."/>
        </authorList>
    </citation>
    <scope>NUCLEOTIDE SEQUENCE [LARGE SCALE GENOMIC DNA]</scope>
    <source>
        <strain evidence="6 7">A5K-106</strain>
    </source>
</reference>
<evidence type="ECO:0000313" key="7">
    <source>
        <dbReference type="Proteomes" id="UP000032568"/>
    </source>
</evidence>
<dbReference type="RefSeq" id="WP_044830360.1">
    <property type="nucleotide sequence ID" value="NZ_CP059735.1"/>
</dbReference>